<evidence type="ECO:0000313" key="2">
    <source>
        <dbReference type="EMBL" id="VDM46241.1"/>
    </source>
</evidence>
<feature type="region of interest" description="Disordered" evidence="1">
    <location>
        <begin position="49"/>
        <end position="72"/>
    </location>
</feature>
<dbReference type="AlphaFoldDB" id="A0A183V2F0"/>
<gene>
    <name evidence="2" type="ORF">TCNE_LOCUS14920</name>
</gene>
<evidence type="ECO:0000313" key="3">
    <source>
        <dbReference type="Proteomes" id="UP000050794"/>
    </source>
</evidence>
<dbReference type="Proteomes" id="UP000050794">
    <property type="component" value="Unassembled WGS sequence"/>
</dbReference>
<proteinExistence type="predicted"/>
<reference evidence="2 3" key="2">
    <citation type="submission" date="2018-11" db="EMBL/GenBank/DDBJ databases">
        <authorList>
            <consortium name="Pathogen Informatics"/>
        </authorList>
    </citation>
    <scope>NUCLEOTIDE SEQUENCE [LARGE SCALE GENOMIC DNA]</scope>
</reference>
<protein>
    <submittedName>
        <fullName evidence="2 4">Uncharacterized protein</fullName>
    </submittedName>
</protein>
<dbReference type="EMBL" id="UYWY01022527">
    <property type="protein sequence ID" value="VDM46241.1"/>
    <property type="molecule type" value="Genomic_DNA"/>
</dbReference>
<accession>A0A183V2F0</accession>
<name>A0A183V2F0_TOXCA</name>
<dbReference type="WBParaSite" id="TCNE_0001492001-mRNA-1">
    <property type="protein sequence ID" value="TCNE_0001492001-mRNA-1"/>
    <property type="gene ID" value="TCNE_0001492001"/>
</dbReference>
<keyword evidence="3" id="KW-1185">Reference proteome</keyword>
<sequence>MRCAQPAQEPPPKDEYKPSRLVMVALDATRHSNEGDVCSVKPTTITGCEKERKQNETKRKEEDEKRESRDVRHVAQQCHKLSINAHPPYHLATYCGPRKSCYLIQYAFEVI</sequence>
<reference evidence="4" key="1">
    <citation type="submission" date="2016-06" db="UniProtKB">
        <authorList>
            <consortium name="WormBaseParasite"/>
        </authorList>
    </citation>
    <scope>IDENTIFICATION</scope>
</reference>
<organism evidence="3 4">
    <name type="scientific">Toxocara canis</name>
    <name type="common">Canine roundworm</name>
    <dbReference type="NCBI Taxonomy" id="6265"/>
    <lineage>
        <taxon>Eukaryota</taxon>
        <taxon>Metazoa</taxon>
        <taxon>Ecdysozoa</taxon>
        <taxon>Nematoda</taxon>
        <taxon>Chromadorea</taxon>
        <taxon>Rhabditida</taxon>
        <taxon>Spirurina</taxon>
        <taxon>Ascaridomorpha</taxon>
        <taxon>Ascaridoidea</taxon>
        <taxon>Toxocaridae</taxon>
        <taxon>Toxocara</taxon>
    </lineage>
</organism>
<evidence type="ECO:0000313" key="4">
    <source>
        <dbReference type="WBParaSite" id="TCNE_0001492001-mRNA-1"/>
    </source>
</evidence>
<evidence type="ECO:0000256" key="1">
    <source>
        <dbReference type="SAM" id="MobiDB-lite"/>
    </source>
</evidence>